<accession>A0ABR2NH89</accession>
<keyword evidence="4" id="KW-1185">Reference proteome</keyword>
<comment type="caution">
    <text evidence="3">The sequence shown here is derived from an EMBL/GenBank/DDBJ whole genome shotgun (WGS) entry which is preliminary data.</text>
</comment>
<evidence type="ECO:0000313" key="3">
    <source>
        <dbReference type="EMBL" id="KAK8975564.1"/>
    </source>
</evidence>
<organism evidence="3 4">
    <name type="scientific">Hibiscus sabdariffa</name>
    <name type="common">roselle</name>
    <dbReference type="NCBI Taxonomy" id="183260"/>
    <lineage>
        <taxon>Eukaryota</taxon>
        <taxon>Viridiplantae</taxon>
        <taxon>Streptophyta</taxon>
        <taxon>Embryophyta</taxon>
        <taxon>Tracheophyta</taxon>
        <taxon>Spermatophyta</taxon>
        <taxon>Magnoliopsida</taxon>
        <taxon>eudicotyledons</taxon>
        <taxon>Gunneridae</taxon>
        <taxon>Pentapetalae</taxon>
        <taxon>rosids</taxon>
        <taxon>malvids</taxon>
        <taxon>Malvales</taxon>
        <taxon>Malvaceae</taxon>
        <taxon>Malvoideae</taxon>
        <taxon>Hibiscus</taxon>
    </lineage>
</organism>
<feature type="region of interest" description="Disordered" evidence="1">
    <location>
        <begin position="330"/>
        <end position="461"/>
    </location>
</feature>
<sequence>MASARYALVAARSRWEEQGFHFDDNLPNYGLEQFLYNRLNELGWFRLARQPARANYNWVIEFYANNAAGEDISTVRGRRVSATATIINDILGLPNDEPSFYAMLGGFEEEDYEVIKDFLCLPHTEWNTTGRNPNSVSRPNLLPEAKLWNTRAAIPTFDGDKYQPEKTGWTRAVYMRKMDLADAIPINVAMPTPPANPTPVAATPADATGPSAPAALAEQQHTSPPVIPVSSQTTTNSPATTLAASAERNRDKTPDTPLGSTPSSSPSPPAPAQTEEAAPPLHIMQLRSSLQRNEARQITFQEEIKVFNANLLKFLHFQFPAAARFFAQPSATPPQPNVSAAAQPSATAPAKEGATEEVHLSSDDENDVFDWQSPPPTPTTSAIAERSTPNSPTRRKGKAKAGRIFGREIPSSPDEEAEQRPPKRRRKYHVITAESDEDDSTTEIPIARPEQSADPSLSPSI</sequence>
<evidence type="ECO:0000313" key="4">
    <source>
        <dbReference type="Proteomes" id="UP001396334"/>
    </source>
</evidence>
<evidence type="ECO:0000259" key="2">
    <source>
        <dbReference type="Pfam" id="PF20167"/>
    </source>
</evidence>
<dbReference type="InterPro" id="IPR046796">
    <property type="entry name" value="Transposase_32_dom"/>
</dbReference>
<dbReference type="EMBL" id="JBBPBN010000143">
    <property type="protein sequence ID" value="KAK8975564.1"/>
    <property type="molecule type" value="Genomic_DNA"/>
</dbReference>
<evidence type="ECO:0000256" key="1">
    <source>
        <dbReference type="SAM" id="MobiDB-lite"/>
    </source>
</evidence>
<feature type="compositionally biased region" description="Low complexity" evidence="1">
    <location>
        <begin position="255"/>
        <end position="264"/>
    </location>
</feature>
<protein>
    <recommendedName>
        <fullName evidence="2">Putative plant transposon protein domain-containing protein</fullName>
    </recommendedName>
</protein>
<feature type="compositionally biased region" description="Polar residues" evidence="1">
    <location>
        <begin position="219"/>
        <end position="243"/>
    </location>
</feature>
<feature type="compositionally biased region" description="Low complexity" evidence="1">
    <location>
        <begin position="339"/>
        <end position="350"/>
    </location>
</feature>
<feature type="compositionally biased region" description="Basic and acidic residues" evidence="1">
    <location>
        <begin position="353"/>
        <end position="362"/>
    </location>
</feature>
<reference evidence="3 4" key="1">
    <citation type="journal article" date="2024" name="G3 (Bethesda)">
        <title>Genome assembly of Hibiscus sabdariffa L. provides insights into metabolisms of medicinal natural products.</title>
        <authorList>
            <person name="Kim T."/>
        </authorList>
    </citation>
    <scope>NUCLEOTIDE SEQUENCE [LARGE SCALE GENOMIC DNA]</scope>
    <source>
        <strain evidence="3">TK-2024</strain>
        <tissue evidence="3">Old leaves</tissue>
    </source>
</reference>
<proteinExistence type="predicted"/>
<feature type="domain" description="Putative plant transposon protein" evidence="2">
    <location>
        <begin position="41"/>
        <end position="149"/>
    </location>
</feature>
<dbReference type="Pfam" id="PF20167">
    <property type="entry name" value="Transposase_32"/>
    <property type="match status" value="1"/>
</dbReference>
<name>A0ABR2NH89_9ROSI</name>
<dbReference type="Proteomes" id="UP001396334">
    <property type="component" value="Unassembled WGS sequence"/>
</dbReference>
<feature type="compositionally biased region" description="Low complexity" evidence="1">
    <location>
        <begin position="198"/>
        <end position="210"/>
    </location>
</feature>
<feature type="region of interest" description="Disordered" evidence="1">
    <location>
        <begin position="195"/>
        <end position="276"/>
    </location>
</feature>
<gene>
    <name evidence="3" type="ORF">V6N11_055712</name>
</gene>